<organism evidence="2 3">
    <name type="scientific">Brevibacterium salitolerans</name>
    <dbReference type="NCBI Taxonomy" id="1403566"/>
    <lineage>
        <taxon>Bacteria</taxon>
        <taxon>Bacillati</taxon>
        <taxon>Actinomycetota</taxon>
        <taxon>Actinomycetes</taxon>
        <taxon>Micrococcales</taxon>
        <taxon>Brevibacteriaceae</taxon>
        <taxon>Brevibacterium</taxon>
    </lineage>
</organism>
<comment type="caution">
    <text evidence="2">The sequence shown here is derived from an EMBL/GenBank/DDBJ whole genome shotgun (WGS) entry which is preliminary data.</text>
</comment>
<name>A0ABN2WNH3_9MICO</name>
<dbReference type="Proteomes" id="UP001500984">
    <property type="component" value="Unassembled WGS sequence"/>
</dbReference>
<dbReference type="InterPro" id="IPR023869">
    <property type="entry name" value="tRNA_Adeno_NH3ase_assoc_put"/>
</dbReference>
<evidence type="ECO:0008006" key="4">
    <source>
        <dbReference type="Google" id="ProtNLM"/>
    </source>
</evidence>
<gene>
    <name evidence="2" type="ORF">GCM10009823_15740</name>
</gene>
<evidence type="ECO:0000313" key="2">
    <source>
        <dbReference type="EMBL" id="GAA2095896.1"/>
    </source>
</evidence>
<evidence type="ECO:0000256" key="1">
    <source>
        <dbReference type="SAM" id="MobiDB-lite"/>
    </source>
</evidence>
<keyword evidence="3" id="KW-1185">Reference proteome</keyword>
<reference evidence="2 3" key="1">
    <citation type="journal article" date="2019" name="Int. J. Syst. Evol. Microbiol.">
        <title>The Global Catalogue of Microorganisms (GCM) 10K type strain sequencing project: providing services to taxonomists for standard genome sequencing and annotation.</title>
        <authorList>
            <consortium name="The Broad Institute Genomics Platform"/>
            <consortium name="The Broad Institute Genome Sequencing Center for Infectious Disease"/>
            <person name="Wu L."/>
            <person name="Ma J."/>
        </authorList>
    </citation>
    <scope>NUCLEOTIDE SEQUENCE [LARGE SCALE GENOMIC DNA]</scope>
    <source>
        <strain evidence="2 3">JCM 15900</strain>
    </source>
</reference>
<dbReference type="RefSeq" id="WP_291797155.1">
    <property type="nucleotide sequence ID" value="NZ_BAAAPZ010000005.1"/>
</dbReference>
<dbReference type="NCBIfam" id="TIGR03941">
    <property type="entry name" value="tRNA_deam_assoc"/>
    <property type="match status" value="1"/>
</dbReference>
<feature type="region of interest" description="Disordered" evidence="1">
    <location>
        <begin position="97"/>
        <end position="143"/>
    </location>
</feature>
<protein>
    <recommendedName>
        <fullName evidence="4">tRNA adenosine deaminase-associated protein</fullName>
    </recommendedName>
</protein>
<proteinExistence type="predicted"/>
<dbReference type="EMBL" id="BAAAPZ010000005">
    <property type="protein sequence ID" value="GAA2095896.1"/>
    <property type="molecule type" value="Genomic_DNA"/>
</dbReference>
<sequence length="184" mass="19927">MAYFTAVLARTDDGYRPLDLQLEDVADLSDLTDLVDGAGDGSAEGSALAVVEHEDEWFAFIRIENGDAVVFVSDIEAAGESPYAELFADYLDSRADEYEDEEVELDDEDDSEAAEDDEDEDDDPQMLEFEQAPEWGGDPDLFAADGVGSAELLEQLGLHSSDPARVVAHVGEKAGFAEVLEAAR</sequence>
<feature type="compositionally biased region" description="Acidic residues" evidence="1">
    <location>
        <begin position="97"/>
        <end position="125"/>
    </location>
</feature>
<evidence type="ECO:0000313" key="3">
    <source>
        <dbReference type="Proteomes" id="UP001500984"/>
    </source>
</evidence>
<accession>A0ABN2WNH3</accession>